<dbReference type="Pfam" id="PF03567">
    <property type="entry name" value="Sulfotransfer_2"/>
    <property type="match status" value="1"/>
</dbReference>
<dbReference type="EMBL" id="BMGK01000013">
    <property type="protein sequence ID" value="GGE00761.1"/>
    <property type="molecule type" value="Genomic_DNA"/>
</dbReference>
<dbReference type="PANTHER" id="PTHR32301:SF6">
    <property type="entry name" value="GOLVESIN-RELATED"/>
    <property type="match status" value="1"/>
</dbReference>
<dbReference type="RefSeq" id="WP_188443111.1">
    <property type="nucleotide sequence ID" value="NZ_BMGK01000013.1"/>
</dbReference>
<comment type="caution">
    <text evidence="1">The sequence shown here is derived from an EMBL/GenBank/DDBJ whole genome shotgun (WGS) entry which is preliminary data.</text>
</comment>
<name>A0A8J2VES3_9FLAO</name>
<organism evidence="1 2">
    <name type="scientific">Planktosalinus lacus</name>
    <dbReference type="NCBI Taxonomy" id="1526573"/>
    <lineage>
        <taxon>Bacteria</taxon>
        <taxon>Pseudomonadati</taxon>
        <taxon>Bacteroidota</taxon>
        <taxon>Flavobacteriia</taxon>
        <taxon>Flavobacteriales</taxon>
        <taxon>Flavobacteriaceae</taxon>
        <taxon>Planktosalinus</taxon>
    </lineage>
</organism>
<dbReference type="Gene3D" id="3.40.50.300">
    <property type="entry name" value="P-loop containing nucleotide triphosphate hydrolases"/>
    <property type="match status" value="1"/>
</dbReference>
<evidence type="ECO:0000313" key="2">
    <source>
        <dbReference type="Proteomes" id="UP000652231"/>
    </source>
</evidence>
<dbReference type="PANTHER" id="PTHR32301">
    <property type="entry name" value="COUNTIN RECEPTOR CNR3-RELATED"/>
    <property type="match status" value="1"/>
</dbReference>
<dbReference type="AlphaFoldDB" id="A0A8J2VES3"/>
<dbReference type="SUPFAM" id="SSF52540">
    <property type="entry name" value="P-loop containing nucleoside triphosphate hydrolases"/>
    <property type="match status" value="1"/>
</dbReference>
<dbReference type="GO" id="GO:0008146">
    <property type="term" value="F:sulfotransferase activity"/>
    <property type="evidence" value="ECO:0007669"/>
    <property type="project" value="InterPro"/>
</dbReference>
<proteinExistence type="predicted"/>
<evidence type="ECO:0008006" key="3">
    <source>
        <dbReference type="Google" id="ProtNLM"/>
    </source>
</evidence>
<keyword evidence="2" id="KW-1185">Reference proteome</keyword>
<sequence>MIFFKKKYKLEVLSLHIPKTAGTSFRNILKEVYGENAVVRFDINNKGVVRLNQEFYTNKKLPQAKVIHGHFTYKDINTQFDLPEDIQKITWLRNPVERVISNYFYLESRLKTLLNEEQNNLNILSKMQRSLIEYARDDVNRNRQSKFLSGITLEEFDFVGIQEDFENDLIEISKTLKWEKLPNNLHQNKTTVKKNHLDIEIIKEIEWLNQNDMELYKNALHLRGKSL</sequence>
<dbReference type="Proteomes" id="UP000652231">
    <property type="component" value="Unassembled WGS sequence"/>
</dbReference>
<accession>A0A8J2VES3</accession>
<dbReference type="InterPro" id="IPR027417">
    <property type="entry name" value="P-loop_NTPase"/>
</dbReference>
<reference evidence="1" key="2">
    <citation type="submission" date="2020-09" db="EMBL/GenBank/DDBJ databases">
        <authorList>
            <person name="Sun Q."/>
            <person name="Zhou Y."/>
        </authorList>
    </citation>
    <scope>NUCLEOTIDE SEQUENCE</scope>
    <source>
        <strain evidence="1">CGMCC 1.12924</strain>
    </source>
</reference>
<dbReference type="InterPro" id="IPR005331">
    <property type="entry name" value="Sulfotransferase"/>
</dbReference>
<reference evidence="1" key="1">
    <citation type="journal article" date="2014" name="Int. J. Syst. Evol. Microbiol.">
        <title>Complete genome sequence of Corynebacterium casei LMG S-19264T (=DSM 44701T), isolated from a smear-ripened cheese.</title>
        <authorList>
            <consortium name="US DOE Joint Genome Institute (JGI-PGF)"/>
            <person name="Walter F."/>
            <person name="Albersmeier A."/>
            <person name="Kalinowski J."/>
            <person name="Ruckert C."/>
        </authorList>
    </citation>
    <scope>NUCLEOTIDE SEQUENCE</scope>
    <source>
        <strain evidence="1">CGMCC 1.12924</strain>
    </source>
</reference>
<dbReference type="InterPro" id="IPR053259">
    <property type="entry name" value="Golvesin-related_Golgi"/>
</dbReference>
<dbReference type="GO" id="GO:0016020">
    <property type="term" value="C:membrane"/>
    <property type="evidence" value="ECO:0007669"/>
    <property type="project" value="InterPro"/>
</dbReference>
<protein>
    <recommendedName>
        <fullName evidence="3">Sulfotransferase family protein</fullName>
    </recommendedName>
</protein>
<evidence type="ECO:0000313" key="1">
    <source>
        <dbReference type="EMBL" id="GGE00761.1"/>
    </source>
</evidence>
<gene>
    <name evidence="1" type="ORF">GCM10011312_25260</name>
</gene>